<feature type="compositionally biased region" description="Basic and acidic residues" evidence="1">
    <location>
        <begin position="415"/>
        <end position="430"/>
    </location>
</feature>
<feature type="compositionally biased region" description="Basic and acidic residues" evidence="1">
    <location>
        <begin position="262"/>
        <end position="278"/>
    </location>
</feature>
<feature type="compositionally biased region" description="Low complexity" evidence="1">
    <location>
        <begin position="576"/>
        <end position="585"/>
    </location>
</feature>
<dbReference type="Proteomes" id="UP001158576">
    <property type="component" value="Chromosome 2"/>
</dbReference>
<gene>
    <name evidence="2" type="ORF">OKIOD_LOCUS15447</name>
</gene>
<feature type="compositionally biased region" description="Acidic residues" evidence="1">
    <location>
        <begin position="358"/>
        <end position="395"/>
    </location>
</feature>
<feature type="compositionally biased region" description="Polar residues" evidence="1">
    <location>
        <begin position="175"/>
        <end position="206"/>
    </location>
</feature>
<evidence type="ECO:0000313" key="3">
    <source>
        <dbReference type="Proteomes" id="UP001158576"/>
    </source>
</evidence>
<feature type="compositionally biased region" description="Polar residues" evidence="1">
    <location>
        <begin position="643"/>
        <end position="655"/>
    </location>
</feature>
<dbReference type="EMBL" id="OU015567">
    <property type="protein sequence ID" value="CAG5112467.1"/>
    <property type="molecule type" value="Genomic_DNA"/>
</dbReference>
<sequence length="681" mass="77269">MQAHYSEESLIHQAKEEVFFGTWKSIDQLEGEEFKLQRLIEERLKAEFGENEEEDEEDMNSLISTDLTDRAQKRIQREQETTSEEKVMDAKVANLSTLKWYSPDALVKSESQKAAKQRKEIIKTMARGSQSKSVLKRWEAPKPEPSTEDKLSGKELDSHKKYQERRRSRIKDWSGVSNSFQRNTENGTENGTSQNSNPDIDTSTPNIKNIMSQWKVSQIPHREPSYKRPNRIEDRINDEIRQAAEKEALYRKEKGLLNAPKAPERESKSDLEDATRKLEQLNRIEEELARIERETMSRANSSSNSEQINGHQEEPAREVVEDPDYQLILDAEPSPNTTLDESDHIEPEMEEPKPAIEPEAEPISEQVEPEPEDVESNDVEGAEEGQAEPEEDTEAEKEIESKALPIISPDEPEIEDKVEKTAEQNSKIDQDENAQLDTSQDIPESNTTQDDNEEEEEVELPEVPAEVQDDIDKFEELANLVDKSAAELTSNAGSISDSGIDHKDESQNSMTTSIEFNPPRDSVSSPLPSASSDHPDHPDHQSADGDENKVDEEQNNNRETNTTKWLKSIAPRGWKSSYSSTSSRRSSTDQTDDVFNSSQYSNLDSLPSPVKEVGTTDISSLPLRRESEKAPIPYARAPRPRFSISSARQTAQTIIDTEIESFKQPPPKQKKRFSFISCCRK</sequence>
<evidence type="ECO:0000256" key="1">
    <source>
        <dbReference type="SAM" id="MobiDB-lite"/>
    </source>
</evidence>
<feature type="compositionally biased region" description="Polar residues" evidence="1">
    <location>
        <begin position="593"/>
        <end position="605"/>
    </location>
</feature>
<feature type="region of interest" description="Disordered" evidence="1">
    <location>
        <begin position="47"/>
        <end position="70"/>
    </location>
</feature>
<feature type="region of interest" description="Disordered" evidence="1">
    <location>
        <begin position="123"/>
        <end position="206"/>
    </location>
</feature>
<keyword evidence="3" id="KW-1185">Reference proteome</keyword>
<feature type="compositionally biased region" description="Polar residues" evidence="1">
    <location>
        <begin position="431"/>
        <end position="449"/>
    </location>
</feature>
<feature type="compositionally biased region" description="Low complexity" evidence="1">
    <location>
        <begin position="630"/>
        <end position="641"/>
    </location>
</feature>
<feature type="compositionally biased region" description="Low complexity" evidence="1">
    <location>
        <begin position="521"/>
        <end position="532"/>
    </location>
</feature>
<evidence type="ECO:0000313" key="2">
    <source>
        <dbReference type="EMBL" id="CAG5112467.1"/>
    </source>
</evidence>
<reference evidence="2 3" key="1">
    <citation type="submission" date="2021-04" db="EMBL/GenBank/DDBJ databases">
        <authorList>
            <person name="Bliznina A."/>
        </authorList>
    </citation>
    <scope>NUCLEOTIDE SEQUENCE [LARGE SCALE GENOMIC DNA]</scope>
</reference>
<feature type="compositionally biased region" description="Basic and acidic residues" evidence="1">
    <location>
        <begin position="311"/>
        <end position="320"/>
    </location>
</feature>
<feature type="compositionally biased region" description="Basic and acidic residues" evidence="1">
    <location>
        <begin position="136"/>
        <end position="161"/>
    </location>
</feature>
<accession>A0ABN7T4G2</accession>
<feature type="compositionally biased region" description="Acidic residues" evidence="1">
    <location>
        <begin position="49"/>
        <end position="59"/>
    </location>
</feature>
<protein>
    <submittedName>
        <fullName evidence="2">Oidioi.mRNA.OKI2018_I69.chr2.g6682.t1.cds</fullName>
    </submittedName>
</protein>
<name>A0ABN7T4G2_OIKDI</name>
<organism evidence="2 3">
    <name type="scientific">Oikopleura dioica</name>
    <name type="common">Tunicate</name>
    <dbReference type="NCBI Taxonomy" id="34765"/>
    <lineage>
        <taxon>Eukaryota</taxon>
        <taxon>Metazoa</taxon>
        <taxon>Chordata</taxon>
        <taxon>Tunicata</taxon>
        <taxon>Appendicularia</taxon>
        <taxon>Copelata</taxon>
        <taxon>Oikopleuridae</taxon>
        <taxon>Oikopleura</taxon>
    </lineage>
</organism>
<feature type="region of interest" description="Disordered" evidence="1">
    <location>
        <begin position="490"/>
        <end position="617"/>
    </location>
</feature>
<feature type="region of interest" description="Disordered" evidence="1">
    <location>
        <begin position="251"/>
        <end position="278"/>
    </location>
</feature>
<feature type="region of interest" description="Disordered" evidence="1">
    <location>
        <begin position="629"/>
        <end position="681"/>
    </location>
</feature>
<feature type="compositionally biased region" description="Basic residues" evidence="1">
    <location>
        <begin position="668"/>
        <end position="681"/>
    </location>
</feature>
<feature type="compositionally biased region" description="Basic and acidic residues" evidence="1">
    <location>
        <begin position="341"/>
        <end position="356"/>
    </location>
</feature>
<proteinExistence type="predicted"/>
<feature type="compositionally biased region" description="Acidic residues" evidence="1">
    <location>
        <begin position="450"/>
        <end position="460"/>
    </location>
</feature>
<feature type="region of interest" description="Disordered" evidence="1">
    <location>
        <begin position="292"/>
        <end position="474"/>
    </location>
</feature>
<feature type="compositionally biased region" description="Basic and acidic residues" evidence="1">
    <location>
        <begin position="533"/>
        <end position="556"/>
    </location>
</feature>
<feature type="compositionally biased region" description="Polar residues" evidence="1">
    <location>
        <begin position="297"/>
        <end position="310"/>
    </location>
</feature>